<dbReference type="Gene3D" id="2.20.25.10">
    <property type="match status" value="1"/>
</dbReference>
<dbReference type="PANTHER" id="PTHR33797">
    <property type="entry name" value="ORGANIC HYDROPEROXIDE RESISTANCE PROTEIN-LIKE"/>
    <property type="match status" value="1"/>
</dbReference>
<dbReference type="Pfam" id="PF02566">
    <property type="entry name" value="OsmC"/>
    <property type="match status" value="1"/>
</dbReference>
<dbReference type="InterPro" id="IPR003718">
    <property type="entry name" value="OsmC/Ohr_fam"/>
</dbReference>
<sequence>MLSIFSLASCVAGHSVFNMEAIMTQLEKILYTGKTHTTGGRDGAARSSDGRLDIALSLPGSTRSGTNPEQLFGAGWSACFIGAMGLAAAKMKLALPADVAVDAEVDLGTTDGAFFLQVRMNVSLPGLERNIAQVLVDSAHQNCPYSKATRGNINVAIRLI</sequence>
<dbReference type="GO" id="GO:0006979">
    <property type="term" value="P:response to oxidative stress"/>
    <property type="evidence" value="ECO:0007669"/>
    <property type="project" value="InterPro"/>
</dbReference>
<dbReference type="SUPFAM" id="SSF82784">
    <property type="entry name" value="OsmC-like"/>
    <property type="match status" value="1"/>
</dbReference>
<dbReference type="Proteomes" id="UP000184693">
    <property type="component" value="Unassembled WGS sequence"/>
</dbReference>
<dbReference type="InterPro" id="IPR036102">
    <property type="entry name" value="OsmC/Ohrsf"/>
</dbReference>
<dbReference type="AlphaFoldDB" id="A0A1N6KCN1"/>
<organism evidence="2 3">
    <name type="scientific">Paraburkholderia phenazinium</name>
    <dbReference type="NCBI Taxonomy" id="60549"/>
    <lineage>
        <taxon>Bacteria</taxon>
        <taxon>Pseudomonadati</taxon>
        <taxon>Pseudomonadota</taxon>
        <taxon>Betaproteobacteria</taxon>
        <taxon>Burkholderiales</taxon>
        <taxon>Burkholderiaceae</taxon>
        <taxon>Paraburkholderia</taxon>
    </lineage>
</organism>
<proteinExistence type="inferred from homology"/>
<dbReference type="InterPro" id="IPR015946">
    <property type="entry name" value="KH_dom-like_a/b"/>
</dbReference>
<dbReference type="InterPro" id="IPR019953">
    <property type="entry name" value="OHR"/>
</dbReference>
<comment type="similarity">
    <text evidence="1">Belongs to the OsmC/Ohr family.</text>
</comment>
<dbReference type="EMBL" id="FSRM01000002">
    <property type="protein sequence ID" value="SIO54300.1"/>
    <property type="molecule type" value="Genomic_DNA"/>
</dbReference>
<protein>
    <submittedName>
        <fullName evidence="2">Peroxiredoxin, Ohr subfamily</fullName>
    </submittedName>
</protein>
<dbReference type="NCBIfam" id="TIGR03561">
    <property type="entry name" value="organ_hyd_perox"/>
    <property type="match status" value="1"/>
</dbReference>
<gene>
    <name evidence="2" type="ORF">SAMN05444168_6795</name>
</gene>
<reference evidence="2 3" key="1">
    <citation type="submission" date="2016-11" db="EMBL/GenBank/DDBJ databases">
        <authorList>
            <person name="Jaros S."/>
            <person name="Januszkiewicz K."/>
            <person name="Wedrychowicz H."/>
        </authorList>
    </citation>
    <scope>NUCLEOTIDE SEQUENCE [LARGE SCALE GENOMIC DNA]</scope>
    <source>
        <strain evidence="2 3">GAS86</strain>
    </source>
</reference>
<evidence type="ECO:0000256" key="1">
    <source>
        <dbReference type="ARBA" id="ARBA00007378"/>
    </source>
</evidence>
<accession>A0A1N6KCN1</accession>
<dbReference type="PANTHER" id="PTHR33797:SF2">
    <property type="entry name" value="ORGANIC HYDROPEROXIDE RESISTANCE PROTEIN-LIKE"/>
    <property type="match status" value="1"/>
</dbReference>
<evidence type="ECO:0000313" key="2">
    <source>
        <dbReference type="EMBL" id="SIO54300.1"/>
    </source>
</evidence>
<name>A0A1N6KCN1_9BURK</name>
<evidence type="ECO:0000313" key="3">
    <source>
        <dbReference type="Proteomes" id="UP000184693"/>
    </source>
</evidence>
<dbReference type="Gene3D" id="3.30.300.20">
    <property type="match status" value="1"/>
</dbReference>